<dbReference type="InterPro" id="IPR000792">
    <property type="entry name" value="Tscrpt_reg_LuxR_C"/>
</dbReference>
<reference evidence="3 4" key="1">
    <citation type="submission" date="2023-09" db="EMBL/GenBank/DDBJ databases">
        <title>Complete genome of Streptomyces roseicoloratus T14.</title>
        <authorList>
            <person name="Bashizi T."/>
            <person name="Kim M.-J."/>
            <person name="Lee G."/>
            <person name="Tagele S.B."/>
            <person name="Shin J.-H."/>
        </authorList>
    </citation>
    <scope>NUCLEOTIDE SEQUENCE [LARGE SCALE GENOMIC DNA]</scope>
    <source>
        <strain evidence="3 4">T14</strain>
    </source>
</reference>
<keyword evidence="4" id="KW-1185">Reference proteome</keyword>
<evidence type="ECO:0000313" key="4">
    <source>
        <dbReference type="Proteomes" id="UP001250858"/>
    </source>
</evidence>
<dbReference type="EMBL" id="CP133762">
    <property type="protein sequence ID" value="WMX45761.1"/>
    <property type="molecule type" value="Genomic_DNA"/>
</dbReference>
<proteinExistence type="predicted"/>
<feature type="domain" description="HTH luxR-type" evidence="2">
    <location>
        <begin position="321"/>
        <end position="386"/>
    </location>
</feature>
<feature type="compositionally biased region" description="Gly residues" evidence="1">
    <location>
        <begin position="7"/>
        <end position="18"/>
    </location>
</feature>
<accession>A0ABY9RUA2</accession>
<name>A0ABY9RUA2_9ACTN</name>
<dbReference type="InterPro" id="IPR036388">
    <property type="entry name" value="WH-like_DNA-bd_sf"/>
</dbReference>
<evidence type="ECO:0000256" key="1">
    <source>
        <dbReference type="SAM" id="MobiDB-lite"/>
    </source>
</evidence>
<evidence type="ECO:0000313" key="3">
    <source>
        <dbReference type="EMBL" id="WMX45761.1"/>
    </source>
</evidence>
<dbReference type="SMART" id="SM00421">
    <property type="entry name" value="HTH_LUXR"/>
    <property type="match status" value="1"/>
</dbReference>
<dbReference type="PROSITE" id="PS50043">
    <property type="entry name" value="HTH_LUXR_2"/>
    <property type="match status" value="1"/>
</dbReference>
<sequence>MITTTGGASGNGPAGGASGSRPAVGTASGATARAVTARAAAANGCAAYGPEDGRLVALYQELRRRGVSNLPEVAGGLGLAAEEYERCRAELIALGLIVPTTRTHATISDVRNADWRPDADTVAAVDPEIALLRLLDRERARLREHLAEADHAYGTLETLAGTFLRPGTLTRSEIAVEALTDYRRIQQALEDIVDVMQESSASMYPGGPSREVHEVTLDRDRRQLDHGVRVRAIYAREHASRPDVAELLNARTALGVEIRVASLVPLNMVVIDQQYAMVPIHPEDARKGAILARGRALVRSYLGLFEHCWHTAVPYGTEASAERGGDGLSEQQRAALRMLATGMKDEKVARNLGVSLRTVSRMLSELMQELGATTRFEAGVRAARLGWLD</sequence>
<dbReference type="PANTHER" id="PTHR34293:SF1">
    <property type="entry name" value="HTH-TYPE TRANSCRIPTIONAL REGULATOR TRMBL2"/>
    <property type="match status" value="1"/>
</dbReference>
<dbReference type="SUPFAM" id="SSF46894">
    <property type="entry name" value="C-terminal effector domain of the bipartite response regulators"/>
    <property type="match status" value="1"/>
</dbReference>
<dbReference type="InterPro" id="IPR016032">
    <property type="entry name" value="Sig_transdc_resp-reg_C-effctor"/>
</dbReference>
<organism evidence="3 4">
    <name type="scientific">Streptomyces roseicoloratus</name>
    <dbReference type="NCBI Taxonomy" id="2508722"/>
    <lineage>
        <taxon>Bacteria</taxon>
        <taxon>Bacillati</taxon>
        <taxon>Actinomycetota</taxon>
        <taxon>Actinomycetes</taxon>
        <taxon>Kitasatosporales</taxon>
        <taxon>Streptomycetaceae</taxon>
        <taxon>Streptomyces</taxon>
    </lineage>
</organism>
<evidence type="ECO:0000259" key="2">
    <source>
        <dbReference type="PROSITE" id="PS50043"/>
    </source>
</evidence>
<dbReference type="InterPro" id="IPR051797">
    <property type="entry name" value="TrmB-like"/>
</dbReference>
<gene>
    <name evidence="3" type="ORF">RGF97_14090</name>
</gene>
<dbReference type="PANTHER" id="PTHR34293">
    <property type="entry name" value="HTH-TYPE TRANSCRIPTIONAL REGULATOR TRMBL2"/>
    <property type="match status" value="1"/>
</dbReference>
<dbReference type="CDD" id="cd06170">
    <property type="entry name" value="LuxR_C_like"/>
    <property type="match status" value="1"/>
</dbReference>
<protein>
    <submittedName>
        <fullName evidence="3">Helix-turn-helix transcriptional regulator</fullName>
    </submittedName>
</protein>
<dbReference type="Pfam" id="PF00196">
    <property type="entry name" value="GerE"/>
    <property type="match status" value="1"/>
</dbReference>
<dbReference type="Proteomes" id="UP001250858">
    <property type="component" value="Chromosome"/>
</dbReference>
<dbReference type="RefSeq" id="WP_246095192.1">
    <property type="nucleotide sequence ID" value="NZ_CP133762.1"/>
</dbReference>
<dbReference type="PRINTS" id="PR00038">
    <property type="entry name" value="HTHLUXR"/>
</dbReference>
<dbReference type="Gene3D" id="1.10.10.10">
    <property type="entry name" value="Winged helix-like DNA-binding domain superfamily/Winged helix DNA-binding domain"/>
    <property type="match status" value="1"/>
</dbReference>
<feature type="region of interest" description="Disordered" evidence="1">
    <location>
        <begin position="1"/>
        <end position="25"/>
    </location>
</feature>